<dbReference type="Pfam" id="PF04542">
    <property type="entry name" value="Sigma70_r2"/>
    <property type="match status" value="1"/>
</dbReference>
<keyword evidence="4 5" id="KW-0804">Transcription</keyword>
<evidence type="ECO:0000256" key="3">
    <source>
        <dbReference type="ARBA" id="ARBA00023125"/>
    </source>
</evidence>
<comment type="caution">
    <text evidence="7">The sequence shown here is derived from an EMBL/GenBank/DDBJ whole genome shotgun (WGS) entry which is preliminary data.</text>
</comment>
<dbReference type="NCBIfam" id="TIGR02937">
    <property type="entry name" value="sigma70-ECF"/>
    <property type="match status" value="1"/>
</dbReference>
<dbReference type="PANTHER" id="PTHR43133:SF8">
    <property type="entry name" value="RNA POLYMERASE SIGMA FACTOR HI_1459-RELATED"/>
    <property type="match status" value="1"/>
</dbReference>
<feature type="non-terminal residue" evidence="7">
    <location>
        <position position="351"/>
    </location>
</feature>
<dbReference type="PANTHER" id="PTHR43133">
    <property type="entry name" value="RNA POLYMERASE ECF-TYPE SIGMA FACTO"/>
    <property type="match status" value="1"/>
</dbReference>
<dbReference type="RefSeq" id="WP_377428015.1">
    <property type="nucleotide sequence ID" value="NZ_JBHSPR010000032.1"/>
</dbReference>
<gene>
    <name evidence="7" type="ORF">ACFP2T_31170</name>
</gene>
<dbReference type="EMBL" id="JBHSPR010000032">
    <property type="protein sequence ID" value="MFC6020622.1"/>
    <property type="molecule type" value="Genomic_DNA"/>
</dbReference>
<evidence type="ECO:0000256" key="1">
    <source>
        <dbReference type="ARBA" id="ARBA00023015"/>
    </source>
</evidence>
<dbReference type="InterPro" id="IPR013325">
    <property type="entry name" value="RNA_pol_sigma_r2"/>
</dbReference>
<keyword evidence="8" id="KW-1185">Reference proteome</keyword>
<comment type="similarity">
    <text evidence="5">Belongs to the sigma-70 factor family. ECF subfamily.</text>
</comment>
<dbReference type="SUPFAM" id="SSF88946">
    <property type="entry name" value="Sigma2 domain of RNA polymerase sigma factors"/>
    <property type="match status" value="1"/>
</dbReference>
<evidence type="ECO:0000313" key="8">
    <source>
        <dbReference type="Proteomes" id="UP001596203"/>
    </source>
</evidence>
<dbReference type="InterPro" id="IPR000838">
    <property type="entry name" value="RNA_pol_sigma70_ECF_CS"/>
</dbReference>
<feature type="domain" description="RNA polymerase sigma-70 region 2" evidence="6">
    <location>
        <begin position="26"/>
        <end position="92"/>
    </location>
</feature>
<evidence type="ECO:0000313" key="7">
    <source>
        <dbReference type="EMBL" id="MFC6020622.1"/>
    </source>
</evidence>
<evidence type="ECO:0000256" key="4">
    <source>
        <dbReference type="ARBA" id="ARBA00023163"/>
    </source>
</evidence>
<dbReference type="Gene3D" id="1.10.1740.10">
    <property type="match status" value="1"/>
</dbReference>
<dbReference type="InterPro" id="IPR014284">
    <property type="entry name" value="RNA_pol_sigma-70_dom"/>
</dbReference>
<evidence type="ECO:0000256" key="2">
    <source>
        <dbReference type="ARBA" id="ARBA00023082"/>
    </source>
</evidence>
<accession>A0ABW1KHN9</accession>
<dbReference type="InterPro" id="IPR007627">
    <property type="entry name" value="RNA_pol_sigma70_r2"/>
</dbReference>
<reference evidence="8" key="1">
    <citation type="journal article" date="2019" name="Int. J. Syst. Evol. Microbiol.">
        <title>The Global Catalogue of Microorganisms (GCM) 10K type strain sequencing project: providing services to taxonomists for standard genome sequencing and annotation.</title>
        <authorList>
            <consortium name="The Broad Institute Genomics Platform"/>
            <consortium name="The Broad Institute Genome Sequencing Center for Infectious Disease"/>
            <person name="Wu L."/>
            <person name="Ma J."/>
        </authorList>
    </citation>
    <scope>NUCLEOTIDE SEQUENCE [LARGE SCALE GENOMIC DNA]</scope>
    <source>
        <strain evidence="8">ZS-35-S2</strain>
    </source>
</reference>
<sequence length="351" mass="37119">MRATRTTETSLVVAARAGDPQALDELITAHLPLVYTIVRRALSGHPDVDDVVQETMLRALRELRTLRTPESFRPWLVAIAMRQVSTHLQRRQVAAERAVALDEVTETPDADADFEDLTSLRLELSNQRRQVVRSSRWLDPDDRALLSLWWLETAGQLSRTELAAALGVTVAHAAVRVQRMRNQLELSRSLVAALDARPGCDQLAAVLADWDGLPGPLWRKRITRHTRSCPVCLRAGEGLVSPERLLVGFALIPVPLALATVIIGKSAFTGTAIGAASAALSSTSGVGAVGVGVKAGLLGQLGQAIGAHPVAAAVVAGTFVAGAAVTTASWPTPEPPAPAFIGAPTSAPPAT</sequence>
<dbReference type="InterPro" id="IPR039425">
    <property type="entry name" value="RNA_pol_sigma-70-like"/>
</dbReference>
<dbReference type="PROSITE" id="PS01063">
    <property type="entry name" value="SIGMA70_ECF"/>
    <property type="match status" value="1"/>
</dbReference>
<keyword evidence="1 5" id="KW-0805">Transcription regulation</keyword>
<organism evidence="7 8">
    <name type="scientific">Plantactinospora solaniradicis</name>
    <dbReference type="NCBI Taxonomy" id="1723736"/>
    <lineage>
        <taxon>Bacteria</taxon>
        <taxon>Bacillati</taxon>
        <taxon>Actinomycetota</taxon>
        <taxon>Actinomycetes</taxon>
        <taxon>Micromonosporales</taxon>
        <taxon>Micromonosporaceae</taxon>
        <taxon>Plantactinospora</taxon>
    </lineage>
</organism>
<name>A0ABW1KHN9_9ACTN</name>
<keyword evidence="2 5" id="KW-0731">Sigma factor</keyword>
<proteinExistence type="inferred from homology"/>
<dbReference type="Proteomes" id="UP001596203">
    <property type="component" value="Unassembled WGS sequence"/>
</dbReference>
<evidence type="ECO:0000259" key="6">
    <source>
        <dbReference type="Pfam" id="PF04542"/>
    </source>
</evidence>
<keyword evidence="3 5" id="KW-0238">DNA-binding</keyword>
<evidence type="ECO:0000256" key="5">
    <source>
        <dbReference type="RuleBase" id="RU000716"/>
    </source>
</evidence>
<protein>
    <recommendedName>
        <fullName evidence="5">RNA polymerase sigma factor</fullName>
    </recommendedName>
</protein>